<dbReference type="PRINTS" id="PR00080">
    <property type="entry name" value="SDRFAMILY"/>
</dbReference>
<comment type="similarity">
    <text evidence="1">Belongs to the short-chain dehydrogenases/reductases (SDR) family.</text>
</comment>
<dbReference type="InterPro" id="IPR050259">
    <property type="entry name" value="SDR"/>
</dbReference>
<gene>
    <name evidence="2" type="ORF">V6W80_15080</name>
</gene>
<dbReference type="Proteomes" id="UP001372714">
    <property type="component" value="Chromosome"/>
</dbReference>
<dbReference type="PANTHER" id="PTHR42879">
    <property type="entry name" value="3-OXOACYL-(ACYL-CARRIER-PROTEIN) REDUCTASE"/>
    <property type="match status" value="1"/>
</dbReference>
<reference evidence="2 3" key="1">
    <citation type="submission" date="2024-02" db="EMBL/GenBank/DDBJ databases">
        <title>The whole genome sequence of Pseudomonas benzopyrenica MLY92.</title>
        <authorList>
            <person name="Liu Y."/>
        </authorList>
    </citation>
    <scope>NUCLEOTIDE SEQUENCE [LARGE SCALE GENOMIC DNA]</scope>
    <source>
        <strain evidence="2 3">MLY92</strain>
    </source>
</reference>
<sequence>MDLQLKGKTAVVTGASQGLGRAIALELAREGVRVFATARSEERLANLVRDAAAEGLAPIVTFIQDFLDVDAARNIAAQALEERGHVDILINNAGGSRPIDMIGEDSVWEETMTLNFDRHRQLTQHLIPQFVERKQGAILNITGTYEAPVVNAGSVAKAAMAVWSKGLSNQLGRYGVTVNALQPGLLDTAQIRRLFPGDARKEYAQAHISLGDFGEPQDVANMAAFLVSPRARYVTGSVTTVDGGMRYYSF</sequence>
<evidence type="ECO:0000313" key="3">
    <source>
        <dbReference type="Proteomes" id="UP001372714"/>
    </source>
</evidence>
<dbReference type="InterPro" id="IPR036291">
    <property type="entry name" value="NAD(P)-bd_dom_sf"/>
</dbReference>
<keyword evidence="3" id="KW-1185">Reference proteome</keyword>
<proteinExistence type="inferred from homology"/>
<name>A0ABZ2FMM1_9PSED</name>
<dbReference type="PRINTS" id="PR00081">
    <property type="entry name" value="GDHRDH"/>
</dbReference>
<dbReference type="EMBL" id="CP145723">
    <property type="protein sequence ID" value="WWM65049.1"/>
    <property type="molecule type" value="Genomic_DNA"/>
</dbReference>
<evidence type="ECO:0000313" key="2">
    <source>
        <dbReference type="EMBL" id="WWM65049.1"/>
    </source>
</evidence>
<dbReference type="InterPro" id="IPR002347">
    <property type="entry name" value="SDR_fam"/>
</dbReference>
<evidence type="ECO:0000256" key="1">
    <source>
        <dbReference type="ARBA" id="ARBA00006484"/>
    </source>
</evidence>
<protein>
    <submittedName>
        <fullName evidence="2">SDR family oxidoreductase</fullName>
    </submittedName>
</protein>
<dbReference type="Pfam" id="PF13561">
    <property type="entry name" value="adh_short_C2"/>
    <property type="match status" value="1"/>
</dbReference>
<dbReference type="Gene3D" id="3.40.50.720">
    <property type="entry name" value="NAD(P)-binding Rossmann-like Domain"/>
    <property type="match status" value="1"/>
</dbReference>
<dbReference type="PANTHER" id="PTHR42879:SF2">
    <property type="entry name" value="3-OXOACYL-[ACYL-CARRIER-PROTEIN] REDUCTASE FABG"/>
    <property type="match status" value="1"/>
</dbReference>
<dbReference type="SUPFAM" id="SSF51735">
    <property type="entry name" value="NAD(P)-binding Rossmann-fold domains"/>
    <property type="match status" value="1"/>
</dbReference>
<dbReference type="RefSeq" id="WP_027601781.1">
    <property type="nucleotide sequence ID" value="NZ_CP145723.1"/>
</dbReference>
<accession>A0ABZ2FMM1</accession>
<organism evidence="2 3">
    <name type="scientific">Pseudomonas benzopyrenica</name>
    <dbReference type="NCBI Taxonomy" id="2993566"/>
    <lineage>
        <taxon>Bacteria</taxon>
        <taxon>Pseudomonadati</taxon>
        <taxon>Pseudomonadota</taxon>
        <taxon>Gammaproteobacteria</taxon>
        <taxon>Pseudomonadales</taxon>
        <taxon>Pseudomonadaceae</taxon>
        <taxon>Pseudomonas</taxon>
    </lineage>
</organism>